<keyword evidence="1" id="KW-0812">Transmembrane</keyword>
<evidence type="ECO:0000256" key="1">
    <source>
        <dbReference type="SAM" id="Phobius"/>
    </source>
</evidence>
<evidence type="ECO:0000313" key="2">
    <source>
        <dbReference type="EMBL" id="GLJ59899.1"/>
    </source>
</evidence>
<reference evidence="2" key="1">
    <citation type="journal article" date="2014" name="Int. J. Syst. Evol. Microbiol.">
        <title>Complete genome sequence of Corynebacterium casei LMG S-19264T (=DSM 44701T), isolated from a smear-ripened cheese.</title>
        <authorList>
            <consortium name="US DOE Joint Genome Institute (JGI-PGF)"/>
            <person name="Walter F."/>
            <person name="Albersmeier A."/>
            <person name="Kalinowski J."/>
            <person name="Ruckert C."/>
        </authorList>
    </citation>
    <scope>NUCLEOTIDE SEQUENCE</scope>
    <source>
        <strain evidence="2">VKM Ac-1020</strain>
    </source>
</reference>
<keyword evidence="3" id="KW-1185">Reference proteome</keyword>
<evidence type="ECO:0000313" key="3">
    <source>
        <dbReference type="Proteomes" id="UP001142462"/>
    </source>
</evidence>
<organism evidence="2 3">
    <name type="scientific">Microbacterium barkeri</name>
    <dbReference type="NCBI Taxonomy" id="33917"/>
    <lineage>
        <taxon>Bacteria</taxon>
        <taxon>Bacillati</taxon>
        <taxon>Actinomycetota</taxon>
        <taxon>Actinomycetes</taxon>
        <taxon>Micrococcales</taxon>
        <taxon>Microbacteriaceae</taxon>
        <taxon>Microbacterium</taxon>
    </lineage>
</organism>
<keyword evidence="1" id="KW-0472">Membrane</keyword>
<protein>
    <recommendedName>
        <fullName evidence="4">TadE family protein</fullName>
    </recommendedName>
</protein>
<accession>A0A9W6H0M5</accession>
<dbReference type="EMBL" id="BSEJ01000001">
    <property type="protein sequence ID" value="GLJ59899.1"/>
    <property type="molecule type" value="Genomic_DNA"/>
</dbReference>
<name>A0A9W6H0M5_9MICO</name>
<proteinExistence type="predicted"/>
<feature type="transmembrane region" description="Helical" evidence="1">
    <location>
        <begin position="21"/>
        <end position="44"/>
    </location>
</feature>
<sequence>MRRSSRWADAAPDDERGSAALEFLVGGIVLLVPLAYLVVALGVVQEHALGVEATARHAAHTLARTGGIDDTFAALPEVLSSVPPEYGIAPDALEVSVTCVPAHVGCPEAGSTVVVTIGARVPLPLVPPVLGLDRLTSIPVESTSVQKVSRFWGGT</sequence>
<dbReference type="AlphaFoldDB" id="A0A9W6H0M5"/>
<dbReference type="RefSeq" id="WP_271171638.1">
    <property type="nucleotide sequence ID" value="NZ_BSEJ01000001.1"/>
</dbReference>
<reference evidence="2" key="2">
    <citation type="submission" date="2023-01" db="EMBL/GenBank/DDBJ databases">
        <authorList>
            <person name="Sun Q."/>
            <person name="Evtushenko L."/>
        </authorList>
    </citation>
    <scope>NUCLEOTIDE SEQUENCE</scope>
    <source>
        <strain evidence="2">VKM Ac-1020</strain>
    </source>
</reference>
<keyword evidence="1" id="KW-1133">Transmembrane helix</keyword>
<gene>
    <name evidence="2" type="ORF">GCM10017576_00280</name>
</gene>
<evidence type="ECO:0008006" key="4">
    <source>
        <dbReference type="Google" id="ProtNLM"/>
    </source>
</evidence>
<comment type="caution">
    <text evidence="2">The sequence shown here is derived from an EMBL/GenBank/DDBJ whole genome shotgun (WGS) entry which is preliminary data.</text>
</comment>
<dbReference type="Proteomes" id="UP001142462">
    <property type="component" value="Unassembled WGS sequence"/>
</dbReference>